<dbReference type="Pfam" id="PF12422">
    <property type="entry name" value="Condensin2nSMC"/>
    <property type="match status" value="1"/>
</dbReference>
<evidence type="ECO:0000256" key="1">
    <source>
        <dbReference type="SAM" id="MobiDB-lite"/>
    </source>
</evidence>
<dbReference type="EMBL" id="LR788361">
    <property type="protein sequence ID" value="CAB3264223.1"/>
    <property type="molecule type" value="mRNA"/>
</dbReference>
<evidence type="ECO:0000313" key="2">
    <source>
        <dbReference type="EMBL" id="CAB3264223.1"/>
    </source>
</evidence>
<organism evidence="2">
    <name type="scientific">Phallusia mammillata</name>
    <dbReference type="NCBI Taxonomy" id="59560"/>
    <lineage>
        <taxon>Eukaryota</taxon>
        <taxon>Metazoa</taxon>
        <taxon>Chordata</taxon>
        <taxon>Tunicata</taxon>
        <taxon>Ascidiacea</taxon>
        <taxon>Phlebobranchia</taxon>
        <taxon>Ascidiidae</taxon>
        <taxon>Phallusia</taxon>
    </lineage>
</organism>
<dbReference type="SUPFAM" id="SSF48371">
    <property type="entry name" value="ARM repeat"/>
    <property type="match status" value="1"/>
</dbReference>
<feature type="compositionally biased region" description="Basic residues" evidence="1">
    <location>
        <begin position="798"/>
        <end position="809"/>
    </location>
</feature>
<dbReference type="PANTHER" id="PTHR16199">
    <property type="entry name" value="CONDENSIN-2 COMPLEX SUBUNIT G2"/>
    <property type="match status" value="1"/>
</dbReference>
<dbReference type="AlphaFoldDB" id="A0A6F9DMM5"/>
<dbReference type="InterPro" id="IPR011989">
    <property type="entry name" value="ARM-like"/>
</dbReference>
<dbReference type="GO" id="GO:0000070">
    <property type="term" value="P:mitotic sister chromatid segregation"/>
    <property type="evidence" value="ECO:0007669"/>
    <property type="project" value="TreeGrafter"/>
</dbReference>
<accession>A0A6F9DMM5</accession>
<feature type="region of interest" description="Disordered" evidence="1">
    <location>
        <begin position="785"/>
        <end position="827"/>
    </location>
</feature>
<dbReference type="PANTHER" id="PTHR16199:SF4">
    <property type="entry name" value="CONDENSIN-2 COMPLEX SUBUNIT G2"/>
    <property type="match status" value="1"/>
</dbReference>
<dbReference type="GO" id="GO:0005634">
    <property type="term" value="C:nucleus"/>
    <property type="evidence" value="ECO:0007669"/>
    <property type="project" value="InterPro"/>
</dbReference>
<name>A0A6F9DMM5_9ASCI</name>
<protein>
    <submittedName>
        <fullName evidence="2">Condensin-2 complex subunit G2-like</fullName>
    </submittedName>
</protein>
<dbReference type="Gene3D" id="1.25.10.10">
    <property type="entry name" value="Leucine-rich Repeat Variant"/>
    <property type="match status" value="1"/>
</dbReference>
<dbReference type="InterPro" id="IPR024741">
    <property type="entry name" value="Condensin2_G2"/>
</dbReference>
<dbReference type="InterPro" id="IPR016024">
    <property type="entry name" value="ARM-type_fold"/>
</dbReference>
<proteinExistence type="evidence at transcript level"/>
<reference evidence="2" key="1">
    <citation type="submission" date="2020-04" db="EMBL/GenBank/DDBJ databases">
        <authorList>
            <person name="Neveu A P."/>
        </authorList>
    </citation>
    <scope>NUCLEOTIDE SEQUENCE</scope>
    <source>
        <tissue evidence="2">Whole embryo</tissue>
    </source>
</reference>
<sequence>MITDLRPREQLLSAATKGKSALSEFFQSICGKASRTNLKAKRNKFVSSLSEILEELDHKQLDELWNGVLSILIGLLEQLVLILDPNHIEDTTKQSKENVLTMMQNICALCQAMISLEEVYLTEGLHKTVVLLHGVLLDLDISNCELARSISTLAGEWWKKDLSGKETLCLHPLIFLLNEATAVNVNKSNSKNVTSAIADLHELRSCLKVFDLSDTSLHQMPSSQEDKVRHENIQELRQLLVLAAVHPAFLENNNGRKFLSIALSQHKDLTTAMHREIAENVLVKGCEKHAPAYGNVYFQAWMLADDDKKQVLEDVCVQDIMFRAMHLPRGRSRSQCPFSTYQEIIRAITCHKGSQRVACMLSRLYEPIIWRSLKANNAMVRANAASLLFDAFPLMPASDSTGHEFDELLQQQFNSIDNLLMDDFSQVRAIAVFELFKILHHYWDLIPAQMIAVQAQKLYSNFAFDSASPEVREAVFKGTIVLLDNPCSQPLLKKLLPLVTLSLHDSSERVRVAFADMLLAVRNTSTIAFWDVCSVESIFAQLEVDNPTVTRRLCKLLTGSFIPPDQSLQQWVLRCISFYESNPNAARKFYMTIGDMLALNELGEFIAMLGIFINNNVTESLRRDQSIDEEDEKEQLDSSTKLVDDPAIMAGLLETICILNPIFKKKYATICPESDTEKERKGKKKNEMRELAKKVAIHLPKTAHVCFKKYHDERNIDALVKLCSQLHPASMPVFSKGVFPKLRSLPDDAPTTYFSQLIRCLIEWGWTRQILELIQEWLTESLTGKEETAAEKTPATKGKPKPRRSSRGGKGKERSNKESKKTVQFSGVQKQARPLQALRYLQCIVTDETLVNLLLENEALIKLLNGISTTLQTCLFDINSRLRGDEETFNQWSNEMLMQGFKLHTEILSYFAMMKEKDESEAGSSSEGESKALKQNCTQTLLSHIEWAQVDLIENLKSAALVMQEQNSSMMSTSSLNVTSSADVSAQSMLGRMSLTRQCLELILHVMESLLNSGIPVAKAVLNFISTFTETGIKTVDYVGALTSLLVNVHDLFILQRWSEKNQELREETFQTYDESMFQVLDDVLLALMTFSRRNPDGFHTTFRAELKSRVRALLQSEFQLRSDATQRTYPVYNRKFTSAVLADLTHHILNSSDFEPCERVSDLPQFCASLLPLLCATAGESDYVCRTSLPEIAADPQFLSRNPKMKSCTAKAMVFLTFTLTKDSKSPDAAASWLQELKQMDEEYMIAAGLVEPSCLIAPP</sequence>
<gene>
    <name evidence="2" type="primary">Ncapg2</name>
</gene>
<dbReference type="GO" id="GO:0000796">
    <property type="term" value="C:condensin complex"/>
    <property type="evidence" value="ECO:0007669"/>
    <property type="project" value="TreeGrafter"/>
</dbReference>
<feature type="compositionally biased region" description="Basic and acidic residues" evidence="1">
    <location>
        <begin position="810"/>
        <end position="821"/>
    </location>
</feature>